<feature type="region of interest" description="Disordered" evidence="1">
    <location>
        <begin position="1"/>
        <end position="37"/>
    </location>
</feature>
<feature type="compositionally biased region" description="Basic and acidic residues" evidence="1">
    <location>
        <begin position="7"/>
        <end position="37"/>
    </location>
</feature>
<organism evidence="2 3">
    <name type="scientific">Argiope bruennichi</name>
    <name type="common">Wasp spider</name>
    <name type="synonym">Aranea bruennichi</name>
    <dbReference type="NCBI Taxonomy" id="94029"/>
    <lineage>
        <taxon>Eukaryota</taxon>
        <taxon>Metazoa</taxon>
        <taxon>Ecdysozoa</taxon>
        <taxon>Arthropoda</taxon>
        <taxon>Chelicerata</taxon>
        <taxon>Arachnida</taxon>
        <taxon>Araneae</taxon>
        <taxon>Araneomorphae</taxon>
        <taxon>Entelegynae</taxon>
        <taxon>Araneoidea</taxon>
        <taxon>Araneidae</taxon>
        <taxon>Argiope</taxon>
    </lineage>
</organism>
<reference evidence="2" key="2">
    <citation type="submission" date="2020-06" db="EMBL/GenBank/DDBJ databases">
        <authorList>
            <person name="Sheffer M."/>
        </authorList>
    </citation>
    <scope>NUCLEOTIDE SEQUENCE</scope>
</reference>
<sequence>MVLTPAEKQKLYREHHRLNAEKEEENKRKDRERGRKRLPIKEISARAQRKYWRTAQRKCRQNKARKIAASETPCTTSDVNSGTSAKKSGRKRVLRNRSKCYITYNLMILVRR</sequence>
<dbReference type="AlphaFoldDB" id="A0A8T0FJH6"/>
<evidence type="ECO:0000256" key="1">
    <source>
        <dbReference type="SAM" id="MobiDB-lite"/>
    </source>
</evidence>
<keyword evidence="3" id="KW-1185">Reference proteome</keyword>
<evidence type="ECO:0000313" key="2">
    <source>
        <dbReference type="EMBL" id="KAF8789689.1"/>
    </source>
</evidence>
<reference evidence="2" key="1">
    <citation type="journal article" date="2020" name="bioRxiv">
        <title>Chromosome-level reference genome of the European wasp spider Argiope bruennichi: a resource for studies on range expansion and evolutionary adaptation.</title>
        <authorList>
            <person name="Sheffer M.M."/>
            <person name="Hoppe A."/>
            <person name="Krehenwinkel H."/>
            <person name="Uhl G."/>
            <person name="Kuss A.W."/>
            <person name="Jensen L."/>
            <person name="Jensen C."/>
            <person name="Gillespie R.G."/>
            <person name="Hoff K.J."/>
            <person name="Prost S."/>
        </authorList>
    </citation>
    <scope>NUCLEOTIDE SEQUENCE</scope>
</reference>
<accession>A0A8T0FJH6</accession>
<name>A0A8T0FJH6_ARGBR</name>
<comment type="caution">
    <text evidence="2">The sequence shown here is derived from an EMBL/GenBank/DDBJ whole genome shotgun (WGS) entry which is preliminary data.</text>
</comment>
<gene>
    <name evidence="2" type="ORF">HNY73_007610</name>
</gene>
<evidence type="ECO:0000313" key="3">
    <source>
        <dbReference type="Proteomes" id="UP000807504"/>
    </source>
</evidence>
<proteinExistence type="predicted"/>
<feature type="compositionally biased region" description="Basic residues" evidence="1">
    <location>
        <begin position="53"/>
        <end position="66"/>
    </location>
</feature>
<dbReference type="Proteomes" id="UP000807504">
    <property type="component" value="Unassembled WGS sequence"/>
</dbReference>
<feature type="region of interest" description="Disordered" evidence="1">
    <location>
        <begin position="53"/>
        <end position="93"/>
    </location>
</feature>
<dbReference type="EMBL" id="JABXBU010000012">
    <property type="protein sequence ID" value="KAF8789689.1"/>
    <property type="molecule type" value="Genomic_DNA"/>
</dbReference>
<feature type="compositionally biased region" description="Polar residues" evidence="1">
    <location>
        <begin position="72"/>
        <end position="86"/>
    </location>
</feature>
<protein>
    <submittedName>
        <fullName evidence="2">Uncharacterized protein</fullName>
    </submittedName>
</protein>